<reference evidence="1" key="1">
    <citation type="submission" date="2016-07" db="EMBL/GenBank/DDBJ databases">
        <title>De novo transcriptome assembly of four accessions of the metal hyperaccumulator plant Noccaea caerulescens.</title>
        <authorList>
            <person name="Blande D."/>
            <person name="Halimaa P."/>
            <person name="Tervahauta A.I."/>
            <person name="Aarts M.G."/>
            <person name="Karenlampi S.O."/>
        </authorList>
    </citation>
    <scope>NUCLEOTIDE SEQUENCE</scope>
</reference>
<accession>A0A1J3F9V0</accession>
<name>A0A1J3F9V0_NOCCA</name>
<dbReference type="AlphaFoldDB" id="A0A1J3F9V0"/>
<proteinExistence type="predicted"/>
<organism evidence="1">
    <name type="scientific">Noccaea caerulescens</name>
    <name type="common">Alpine penny-cress</name>
    <name type="synonym">Thlaspi caerulescens</name>
    <dbReference type="NCBI Taxonomy" id="107243"/>
    <lineage>
        <taxon>Eukaryota</taxon>
        <taxon>Viridiplantae</taxon>
        <taxon>Streptophyta</taxon>
        <taxon>Embryophyta</taxon>
        <taxon>Tracheophyta</taxon>
        <taxon>Spermatophyta</taxon>
        <taxon>Magnoliopsida</taxon>
        <taxon>eudicotyledons</taxon>
        <taxon>Gunneridae</taxon>
        <taxon>Pentapetalae</taxon>
        <taxon>rosids</taxon>
        <taxon>malvids</taxon>
        <taxon>Brassicales</taxon>
        <taxon>Brassicaceae</taxon>
        <taxon>Coluteocarpeae</taxon>
        <taxon>Noccaea</taxon>
    </lineage>
</organism>
<evidence type="ECO:0000313" key="1">
    <source>
        <dbReference type="EMBL" id="JAU40342.1"/>
    </source>
</evidence>
<protein>
    <submittedName>
        <fullName evidence="1">Uncharacterized protein</fullName>
    </submittedName>
</protein>
<sequence>MLMCELSANSLTGMEKMGDGSGFSVAVKEVLLLLYLNARSGSISYLEEDGSSKKGVNQEELIDPVVLCSIRNQKLKYIIFQF</sequence>
<dbReference type="EMBL" id="GEVK01012490">
    <property type="protein sequence ID" value="JAU40342.1"/>
    <property type="molecule type" value="Transcribed_RNA"/>
</dbReference>
<gene>
    <name evidence="1" type="ORF">LC_TR8023_c0_g1_i1_g.28122</name>
</gene>